<keyword evidence="5 6" id="KW-0732">Signal</keyword>
<dbReference type="Proteomes" id="UP001149607">
    <property type="component" value="Chromosome"/>
</dbReference>
<name>A0A9X4E4H1_9NEIS</name>
<dbReference type="Gene3D" id="3.40.50.1980">
    <property type="entry name" value="Nitrogenase molybdenum iron protein domain"/>
    <property type="match status" value="2"/>
</dbReference>
<dbReference type="AlphaFoldDB" id="A0A9X4E4H1"/>
<sequence>MSKYLTLLLCLTALAACRNDPPADGTASAARSDGPAIETVHGSLNLPAPPQKTAVYDFALLDTLTALGITPAAVPAKRFLPYLETAAQGIPAAGTVYEPDYEALARIAPDLILTGLANPKIRGNLAQIAPVADLSIDGSRLITGGLERLDQLGRLYGRSRQADKLRNGIESRLAAARRAAAALGNAQGAVVMINGSKLSVFGPESYFGWVYREIGLRPLENGMPENGRAMPVTHEYFSRHRPEWLAVIDRSRAVGEQRTDSGVLDTPLLRQTPAFANRRIIYLSSAAFVAGGGVRQMQQDLDILTAALSPH</sequence>
<keyword evidence="4" id="KW-0408">Iron</keyword>
<dbReference type="PROSITE" id="PS50983">
    <property type="entry name" value="FE_B12_PBP"/>
    <property type="match status" value="1"/>
</dbReference>
<evidence type="ECO:0000256" key="3">
    <source>
        <dbReference type="ARBA" id="ARBA00022448"/>
    </source>
</evidence>
<dbReference type="RefSeq" id="WP_274584449.1">
    <property type="nucleotide sequence ID" value="NZ_CP145811.1"/>
</dbReference>
<dbReference type="GO" id="GO:0030288">
    <property type="term" value="C:outer membrane-bounded periplasmic space"/>
    <property type="evidence" value="ECO:0007669"/>
    <property type="project" value="TreeGrafter"/>
</dbReference>
<dbReference type="EMBL" id="JAPQFL010000001">
    <property type="protein sequence ID" value="MDD9327182.1"/>
    <property type="molecule type" value="Genomic_DNA"/>
</dbReference>
<organism evidence="8">
    <name type="scientific">Neisseria leonii</name>
    <dbReference type="NCBI Taxonomy" id="2995413"/>
    <lineage>
        <taxon>Bacteria</taxon>
        <taxon>Pseudomonadati</taxon>
        <taxon>Pseudomonadota</taxon>
        <taxon>Betaproteobacteria</taxon>
        <taxon>Neisseriales</taxon>
        <taxon>Neisseriaceae</taxon>
        <taxon>Neisseria</taxon>
    </lineage>
</organism>
<reference evidence="8" key="1">
    <citation type="submission" date="2022-10" db="EMBL/GenBank/DDBJ databases">
        <authorList>
            <person name="Boutroux M."/>
        </authorList>
    </citation>
    <scope>NUCLEOTIDE SEQUENCE</scope>
    <source>
        <strain evidence="8">51.81</strain>
    </source>
</reference>
<evidence type="ECO:0000256" key="5">
    <source>
        <dbReference type="ARBA" id="ARBA00022729"/>
    </source>
</evidence>
<comment type="similarity">
    <text evidence="2">Belongs to the bacterial solute-binding protein 8 family.</text>
</comment>
<evidence type="ECO:0000256" key="2">
    <source>
        <dbReference type="ARBA" id="ARBA00008814"/>
    </source>
</evidence>
<comment type="subcellular location">
    <subcellularLocation>
        <location evidence="1">Cell envelope</location>
    </subcellularLocation>
</comment>
<evidence type="ECO:0000313" key="8">
    <source>
        <dbReference type="EMBL" id="MDD9327182.1"/>
    </source>
</evidence>
<keyword evidence="4" id="KW-0406">Ion transport</keyword>
<dbReference type="PROSITE" id="PS51257">
    <property type="entry name" value="PROKAR_LIPOPROTEIN"/>
    <property type="match status" value="1"/>
</dbReference>
<dbReference type="EMBL" id="CP146598">
    <property type="protein sequence ID" value="WWY03575.1"/>
    <property type="molecule type" value="Genomic_DNA"/>
</dbReference>
<evidence type="ECO:0000313" key="10">
    <source>
        <dbReference type="Proteomes" id="UP001149607"/>
    </source>
</evidence>
<feature type="domain" description="Fe/B12 periplasmic-binding" evidence="7">
    <location>
        <begin position="52"/>
        <end position="311"/>
    </location>
</feature>
<keyword evidence="10" id="KW-1185">Reference proteome</keyword>
<keyword evidence="4" id="KW-0410">Iron transport</keyword>
<dbReference type="Pfam" id="PF01497">
    <property type="entry name" value="Peripla_BP_2"/>
    <property type="match status" value="1"/>
</dbReference>
<dbReference type="GO" id="GO:1901678">
    <property type="term" value="P:iron coordination entity transport"/>
    <property type="evidence" value="ECO:0007669"/>
    <property type="project" value="UniProtKB-ARBA"/>
</dbReference>
<evidence type="ECO:0000259" key="7">
    <source>
        <dbReference type="PROSITE" id="PS50983"/>
    </source>
</evidence>
<dbReference type="SUPFAM" id="SSF53807">
    <property type="entry name" value="Helical backbone' metal receptor"/>
    <property type="match status" value="1"/>
</dbReference>
<dbReference type="PANTHER" id="PTHR30532:SF28">
    <property type="entry name" value="PETROBACTIN-BINDING PROTEIN YCLQ"/>
    <property type="match status" value="1"/>
</dbReference>
<reference evidence="9" key="2">
    <citation type="submission" date="2024-02" db="EMBL/GenBank/DDBJ databases">
        <title>Neisseria leonii sp. nov.</title>
        <authorList>
            <person name="Boutroux M."/>
            <person name="Favre-Rochex S."/>
            <person name="Gorgette O."/>
            <person name="Touak G."/>
            <person name="Muhle E."/>
            <person name="Chesneau O."/>
            <person name="Clermont D."/>
            <person name="Rahi P."/>
        </authorList>
    </citation>
    <scope>NUCLEOTIDE SEQUENCE</scope>
    <source>
        <strain evidence="9">51.81</strain>
    </source>
</reference>
<evidence type="ECO:0000256" key="1">
    <source>
        <dbReference type="ARBA" id="ARBA00004196"/>
    </source>
</evidence>
<feature type="chain" id="PRO_5042786809" evidence="6">
    <location>
        <begin position="16"/>
        <end position="311"/>
    </location>
</feature>
<keyword evidence="3" id="KW-0813">Transport</keyword>
<dbReference type="InterPro" id="IPR002491">
    <property type="entry name" value="ABC_transptr_periplasmic_BD"/>
</dbReference>
<gene>
    <name evidence="8" type="ORF">ORY91_000563</name>
    <name evidence="9" type="ORF">V9W64_02185</name>
</gene>
<dbReference type="PANTHER" id="PTHR30532">
    <property type="entry name" value="IRON III DICITRATE-BINDING PERIPLASMIC PROTEIN"/>
    <property type="match status" value="1"/>
</dbReference>
<accession>A0A9X4E4H1</accession>
<evidence type="ECO:0000256" key="4">
    <source>
        <dbReference type="ARBA" id="ARBA00022496"/>
    </source>
</evidence>
<evidence type="ECO:0000256" key="6">
    <source>
        <dbReference type="SAM" id="SignalP"/>
    </source>
</evidence>
<dbReference type="InterPro" id="IPR051313">
    <property type="entry name" value="Bact_iron-sidero_bind"/>
</dbReference>
<proteinExistence type="inferred from homology"/>
<feature type="signal peptide" evidence="6">
    <location>
        <begin position="1"/>
        <end position="15"/>
    </location>
</feature>
<protein>
    <submittedName>
        <fullName evidence="8">ABC transporter substrate-binding protein</fullName>
    </submittedName>
</protein>
<evidence type="ECO:0000313" key="9">
    <source>
        <dbReference type="EMBL" id="WWY03575.1"/>
    </source>
</evidence>